<protein>
    <recommendedName>
        <fullName evidence="4">BAG domain-containing protein</fullName>
    </recommendedName>
</protein>
<comment type="caution">
    <text evidence="2">The sequence shown here is derived from an EMBL/GenBank/DDBJ whole genome shotgun (WGS) entry which is preliminary data.</text>
</comment>
<name>A0AAD6TZS9_9AGAR</name>
<gene>
    <name evidence="2" type="ORF">B0H15DRAFT_804231</name>
</gene>
<feature type="compositionally biased region" description="Acidic residues" evidence="1">
    <location>
        <begin position="58"/>
        <end position="68"/>
    </location>
</feature>
<keyword evidence="3" id="KW-1185">Reference proteome</keyword>
<dbReference type="Proteomes" id="UP001222325">
    <property type="component" value="Unassembled WGS sequence"/>
</dbReference>
<organism evidence="2 3">
    <name type="scientific">Mycena belliarum</name>
    <dbReference type="NCBI Taxonomy" id="1033014"/>
    <lineage>
        <taxon>Eukaryota</taxon>
        <taxon>Fungi</taxon>
        <taxon>Dikarya</taxon>
        <taxon>Basidiomycota</taxon>
        <taxon>Agaricomycotina</taxon>
        <taxon>Agaricomycetes</taxon>
        <taxon>Agaricomycetidae</taxon>
        <taxon>Agaricales</taxon>
        <taxon>Marasmiineae</taxon>
        <taxon>Mycenaceae</taxon>
        <taxon>Mycena</taxon>
    </lineage>
</organism>
<feature type="region of interest" description="Disordered" evidence="1">
    <location>
        <begin position="309"/>
        <end position="342"/>
    </location>
</feature>
<evidence type="ECO:0000313" key="2">
    <source>
        <dbReference type="EMBL" id="KAJ7079975.1"/>
    </source>
</evidence>
<feature type="compositionally biased region" description="Low complexity" evidence="1">
    <location>
        <begin position="107"/>
        <end position="116"/>
    </location>
</feature>
<dbReference type="SUPFAM" id="SSF63491">
    <property type="entry name" value="BAG domain"/>
    <property type="match status" value="1"/>
</dbReference>
<feature type="compositionally biased region" description="Low complexity" evidence="1">
    <location>
        <begin position="132"/>
        <end position="143"/>
    </location>
</feature>
<evidence type="ECO:0000313" key="3">
    <source>
        <dbReference type="Proteomes" id="UP001222325"/>
    </source>
</evidence>
<feature type="compositionally biased region" description="Low complexity" evidence="1">
    <location>
        <begin position="10"/>
        <end position="36"/>
    </location>
</feature>
<evidence type="ECO:0000256" key="1">
    <source>
        <dbReference type="SAM" id="MobiDB-lite"/>
    </source>
</evidence>
<dbReference type="EMBL" id="JARJCN010000057">
    <property type="protein sequence ID" value="KAJ7079975.1"/>
    <property type="molecule type" value="Genomic_DNA"/>
</dbReference>
<dbReference type="AlphaFoldDB" id="A0AAD6TZS9"/>
<feature type="compositionally biased region" description="Basic and acidic residues" evidence="1">
    <location>
        <begin position="37"/>
        <end position="48"/>
    </location>
</feature>
<feature type="region of interest" description="Disordered" evidence="1">
    <location>
        <begin position="1"/>
        <end position="69"/>
    </location>
</feature>
<evidence type="ECO:0008006" key="4">
    <source>
        <dbReference type="Google" id="ProtNLM"/>
    </source>
</evidence>
<reference evidence="2" key="1">
    <citation type="submission" date="2023-03" db="EMBL/GenBank/DDBJ databases">
        <title>Massive genome expansion in bonnet fungi (Mycena s.s.) driven by repeated elements and novel gene families across ecological guilds.</title>
        <authorList>
            <consortium name="Lawrence Berkeley National Laboratory"/>
            <person name="Harder C.B."/>
            <person name="Miyauchi S."/>
            <person name="Viragh M."/>
            <person name="Kuo A."/>
            <person name="Thoen E."/>
            <person name="Andreopoulos B."/>
            <person name="Lu D."/>
            <person name="Skrede I."/>
            <person name="Drula E."/>
            <person name="Henrissat B."/>
            <person name="Morin E."/>
            <person name="Kohler A."/>
            <person name="Barry K."/>
            <person name="LaButti K."/>
            <person name="Morin E."/>
            <person name="Salamov A."/>
            <person name="Lipzen A."/>
            <person name="Mereny Z."/>
            <person name="Hegedus B."/>
            <person name="Baldrian P."/>
            <person name="Stursova M."/>
            <person name="Weitz H."/>
            <person name="Taylor A."/>
            <person name="Grigoriev I.V."/>
            <person name="Nagy L.G."/>
            <person name="Martin F."/>
            <person name="Kauserud H."/>
        </authorList>
    </citation>
    <scope>NUCLEOTIDE SEQUENCE</scope>
    <source>
        <strain evidence="2">CBHHK173m</strain>
    </source>
</reference>
<accession>A0AAD6TZS9</accession>
<feature type="region of interest" description="Disordered" evidence="1">
    <location>
        <begin position="102"/>
        <end position="143"/>
    </location>
</feature>
<sequence>MYSFYPSYRPQTSYYHPSPYYHQPSPYARALAQQQEQRARAQELERQRAARSVYFPDGYEEPDSDDENYYLTPRQSALLRARRLQEAAEQRNRDAARLMHEREMKEQQQACAAEKQSTPPPQTRAPTPPDSPSASPAPQAVPVPSREVLDAAATKIQTQYRIHHALRSLSTLAAKFATLKASFVPPPTIDFQAGDGTVTTIPIPAPTTNSMPTAPGTSTAKLAYTPANAPLHAYAEHLSRLLVALDAVESRGARAVRARRRGLARAVEGEAERVEALWRGVWAAHQQQEQHRADEAEVCAMVVDAPEQGAEPLPELSGPESDLSDVEPELPTPPASPAAAPKIALAPDAENVEDVVAKLAENDLDVARAKVAEDEKISGEEFVIV</sequence>
<proteinExistence type="predicted"/>
<feature type="compositionally biased region" description="Pro residues" evidence="1">
    <location>
        <begin position="118"/>
        <end position="131"/>
    </location>
</feature>